<dbReference type="EMBL" id="JABAIL010000007">
    <property type="protein sequence ID" value="NLR93657.1"/>
    <property type="molecule type" value="Genomic_DNA"/>
</dbReference>
<evidence type="ECO:0000313" key="2">
    <source>
        <dbReference type="EMBL" id="NLR93657.1"/>
    </source>
</evidence>
<keyword evidence="1" id="KW-0732">Signal</keyword>
<organism evidence="2 3">
    <name type="scientific">Flammeovirga agarivorans</name>
    <dbReference type="NCBI Taxonomy" id="2726742"/>
    <lineage>
        <taxon>Bacteria</taxon>
        <taxon>Pseudomonadati</taxon>
        <taxon>Bacteroidota</taxon>
        <taxon>Cytophagia</taxon>
        <taxon>Cytophagales</taxon>
        <taxon>Flammeovirgaceae</taxon>
        <taxon>Flammeovirga</taxon>
    </lineage>
</organism>
<keyword evidence="3" id="KW-1185">Reference proteome</keyword>
<comment type="caution">
    <text evidence="2">The sequence shown here is derived from an EMBL/GenBank/DDBJ whole genome shotgun (WGS) entry which is preliminary data.</text>
</comment>
<sequence length="151" mass="17137">MKKIILATVSFLTMLMVNAQDVEGIKIGQSKQKDKIVSIKGNTYQIMPVESDDSELCLGVMIMPVNNDTLVPTTLNKTQVDQFQSSMEEEFDVAFDSVLVYDEATMMFAKNKGVEYEINIEKSDDQYDAFFVIWYKELEENLKASTSVVHP</sequence>
<dbReference type="Proteomes" id="UP000585050">
    <property type="component" value="Unassembled WGS sequence"/>
</dbReference>
<evidence type="ECO:0000313" key="3">
    <source>
        <dbReference type="Proteomes" id="UP000585050"/>
    </source>
</evidence>
<dbReference type="AlphaFoldDB" id="A0A7X8SNX8"/>
<gene>
    <name evidence="2" type="ORF">HGP29_20830</name>
</gene>
<feature type="signal peptide" evidence="1">
    <location>
        <begin position="1"/>
        <end position="19"/>
    </location>
</feature>
<protein>
    <submittedName>
        <fullName evidence="2">Uncharacterized protein</fullName>
    </submittedName>
</protein>
<feature type="chain" id="PRO_5031334432" evidence="1">
    <location>
        <begin position="20"/>
        <end position="151"/>
    </location>
</feature>
<accession>A0A7X8SNX8</accession>
<proteinExistence type="predicted"/>
<reference evidence="2 3" key="1">
    <citation type="submission" date="2020-04" db="EMBL/GenBank/DDBJ databases">
        <title>Flammeovirga sp. SR4, a novel species isolated from seawater.</title>
        <authorList>
            <person name="Wang X."/>
        </authorList>
    </citation>
    <scope>NUCLEOTIDE SEQUENCE [LARGE SCALE GENOMIC DNA]</scope>
    <source>
        <strain evidence="2 3">SR4</strain>
    </source>
</reference>
<evidence type="ECO:0000256" key="1">
    <source>
        <dbReference type="SAM" id="SignalP"/>
    </source>
</evidence>
<dbReference type="RefSeq" id="WP_168884368.1">
    <property type="nucleotide sequence ID" value="NZ_JABAIL010000007.1"/>
</dbReference>
<name>A0A7X8SNX8_9BACT</name>